<evidence type="ECO:0000313" key="1">
    <source>
        <dbReference type="EMBL" id="RBP36967.1"/>
    </source>
</evidence>
<gene>
    <name evidence="1" type="ORF">DES53_115108</name>
</gene>
<dbReference type="EMBL" id="QNRR01000015">
    <property type="protein sequence ID" value="RBP36967.1"/>
    <property type="molecule type" value="Genomic_DNA"/>
</dbReference>
<dbReference type="AlphaFoldDB" id="A0A366H6D5"/>
<dbReference type="RefSeq" id="WP_113961741.1">
    <property type="nucleotide sequence ID" value="NZ_QNRR01000015.1"/>
</dbReference>
<comment type="caution">
    <text evidence="1">The sequence shown here is derived from an EMBL/GenBank/DDBJ whole genome shotgun (WGS) entry which is preliminary data.</text>
</comment>
<accession>A0A366H6D5</accession>
<proteinExistence type="predicted"/>
<reference evidence="1 2" key="1">
    <citation type="submission" date="2018-06" db="EMBL/GenBank/DDBJ databases">
        <title>Genomic Encyclopedia of Type Strains, Phase IV (KMG-IV): sequencing the most valuable type-strain genomes for metagenomic binning, comparative biology and taxonomic classification.</title>
        <authorList>
            <person name="Goeker M."/>
        </authorList>
    </citation>
    <scope>NUCLEOTIDE SEQUENCE [LARGE SCALE GENOMIC DNA]</scope>
    <source>
        <strain evidence="1 2">DSM 25532</strain>
    </source>
</reference>
<name>A0A366H6D5_9BACT</name>
<organism evidence="1 2">
    <name type="scientific">Roseimicrobium gellanilyticum</name>
    <dbReference type="NCBI Taxonomy" id="748857"/>
    <lineage>
        <taxon>Bacteria</taxon>
        <taxon>Pseudomonadati</taxon>
        <taxon>Verrucomicrobiota</taxon>
        <taxon>Verrucomicrobiia</taxon>
        <taxon>Verrucomicrobiales</taxon>
        <taxon>Verrucomicrobiaceae</taxon>
        <taxon>Roseimicrobium</taxon>
    </lineage>
</organism>
<dbReference type="Proteomes" id="UP000253426">
    <property type="component" value="Unassembled WGS sequence"/>
</dbReference>
<evidence type="ECO:0000313" key="2">
    <source>
        <dbReference type="Proteomes" id="UP000253426"/>
    </source>
</evidence>
<sequence>MHRRLIFAVALLVVLLAVFLAYRTCITWSPVEPLSFRVVRDLGTTVPDAKWGSLRLYEVEVKNSSAADIEIVGGPYLVSRGAGKVRMTIYGTVESLPTPRQKWVVGAGMVPARSTQLCTAHIRAGNQTAFLTDTGTMVELRWISRTKLKVMSLVGHARDLCKKFDLERLGSRIGKPSLEVARCPLDAPVSTLPAASAPASGR</sequence>
<protein>
    <submittedName>
        <fullName evidence="1">Uncharacterized protein</fullName>
    </submittedName>
</protein>
<keyword evidence="2" id="KW-1185">Reference proteome</keyword>